<proteinExistence type="inferred from homology"/>
<dbReference type="Gene3D" id="3.90.550.10">
    <property type="entry name" value="Spore Coat Polysaccharide Biosynthesis Protein SpsA, Chain A"/>
    <property type="match status" value="1"/>
</dbReference>
<dbReference type="InterPro" id="IPR029044">
    <property type="entry name" value="Nucleotide-diphossugar_trans"/>
</dbReference>
<keyword evidence="2" id="KW-0328">Glycosyltransferase</keyword>
<protein>
    <submittedName>
        <fullName evidence="5">Unannotated protein</fullName>
    </submittedName>
</protein>
<organism evidence="5">
    <name type="scientific">freshwater metagenome</name>
    <dbReference type="NCBI Taxonomy" id="449393"/>
    <lineage>
        <taxon>unclassified sequences</taxon>
        <taxon>metagenomes</taxon>
        <taxon>ecological metagenomes</taxon>
    </lineage>
</organism>
<evidence type="ECO:0000256" key="3">
    <source>
        <dbReference type="ARBA" id="ARBA00022679"/>
    </source>
</evidence>
<dbReference type="SUPFAM" id="SSF53448">
    <property type="entry name" value="Nucleotide-diphospho-sugar transferases"/>
    <property type="match status" value="1"/>
</dbReference>
<sequence length="455" mass="49356">MTKYDVDSSWWRYQSAQGDTVSAGSPLKVFRFSSAAREILEALEKGNELPASASTVTTRLVDAGAIHPQLAPAQQVALHATDVTVVIPAHNESVDQLTALVTSLSGVGKIVIVDDGSTPPIANIEGAQIIRREACGGPAAARNTALATVTTEIVFFLDADVSLSMMQRPWADLLFHFDDPLIGLVAPRVASQQGHSILERYEEAESPLDLGEEPARVRQGTRVSYVPSAALLIRTALVREHHGFDETLRYGEDVDLVWRLSNAGVICRYEPSVIVHHAPRQSFSHAWRQRVSYGSAAAQLDAYHPGAVAPLRINRWSVLAWGALGFGHPVIAVCIAAGSTGALYQKIAGHKDSSSLAVHLAGKGNIYAGRTIASAMTRSWWPLTVLAALFLRRSRRAVVTAIILPSLWSWRKKKPSLDPLTYCTLRLADDVAYGTGVWKGVIARRNIGALKPRFD</sequence>
<dbReference type="EMBL" id="CAEZSL010000135">
    <property type="protein sequence ID" value="CAB4548996.1"/>
    <property type="molecule type" value="Genomic_DNA"/>
</dbReference>
<gene>
    <name evidence="5" type="ORF">UFOPK1421_01149</name>
</gene>
<evidence type="ECO:0000256" key="1">
    <source>
        <dbReference type="ARBA" id="ARBA00006739"/>
    </source>
</evidence>
<evidence type="ECO:0000256" key="2">
    <source>
        <dbReference type="ARBA" id="ARBA00022676"/>
    </source>
</evidence>
<dbReference type="InterPro" id="IPR001173">
    <property type="entry name" value="Glyco_trans_2-like"/>
</dbReference>
<dbReference type="GO" id="GO:0016757">
    <property type="term" value="F:glycosyltransferase activity"/>
    <property type="evidence" value="ECO:0007669"/>
    <property type="project" value="UniProtKB-KW"/>
</dbReference>
<comment type="similarity">
    <text evidence="1">Belongs to the glycosyltransferase 2 family.</text>
</comment>
<dbReference type="AlphaFoldDB" id="A0A6J6CCE4"/>
<keyword evidence="3" id="KW-0808">Transferase</keyword>
<name>A0A6J6CCE4_9ZZZZ</name>
<dbReference type="PANTHER" id="PTHR43179:SF12">
    <property type="entry name" value="GALACTOFURANOSYLTRANSFERASE GLFT2"/>
    <property type="match status" value="1"/>
</dbReference>
<evidence type="ECO:0000313" key="5">
    <source>
        <dbReference type="EMBL" id="CAB4548996.1"/>
    </source>
</evidence>
<dbReference type="NCBIfam" id="TIGR03965">
    <property type="entry name" value="mycofact_glyco"/>
    <property type="match status" value="1"/>
</dbReference>
<feature type="domain" description="Glycosyltransferase 2-like" evidence="4">
    <location>
        <begin position="84"/>
        <end position="237"/>
    </location>
</feature>
<accession>A0A6J6CCE4</accession>
<dbReference type="Pfam" id="PF00535">
    <property type="entry name" value="Glycos_transf_2"/>
    <property type="match status" value="1"/>
</dbReference>
<evidence type="ECO:0000259" key="4">
    <source>
        <dbReference type="Pfam" id="PF00535"/>
    </source>
</evidence>
<reference evidence="5" key="1">
    <citation type="submission" date="2020-05" db="EMBL/GenBank/DDBJ databases">
        <authorList>
            <person name="Chiriac C."/>
            <person name="Salcher M."/>
            <person name="Ghai R."/>
            <person name="Kavagutti S V."/>
        </authorList>
    </citation>
    <scope>NUCLEOTIDE SEQUENCE</scope>
</reference>
<dbReference type="PANTHER" id="PTHR43179">
    <property type="entry name" value="RHAMNOSYLTRANSFERASE WBBL"/>
    <property type="match status" value="1"/>
</dbReference>
<dbReference type="InterPro" id="IPR023981">
    <property type="entry name" value="MftF"/>
</dbReference>